<gene>
    <name evidence="3" type="ORF">R3P38DRAFT_3475965</name>
</gene>
<dbReference type="EMBL" id="JAWWNJ010000017">
    <property type="protein sequence ID" value="KAK7038631.1"/>
    <property type="molecule type" value="Genomic_DNA"/>
</dbReference>
<comment type="caution">
    <text evidence="3">The sequence shown here is derived from an EMBL/GenBank/DDBJ whole genome shotgun (WGS) entry which is preliminary data.</text>
</comment>
<feature type="signal peptide" evidence="2">
    <location>
        <begin position="1"/>
        <end position="23"/>
    </location>
</feature>
<reference evidence="3 4" key="1">
    <citation type="journal article" date="2024" name="J Genomics">
        <title>Draft genome sequencing and assembly of Favolaschia claudopus CIRM-BRFM 2984 isolated from oak limbs.</title>
        <authorList>
            <person name="Navarro D."/>
            <person name="Drula E."/>
            <person name="Chaduli D."/>
            <person name="Cazenave R."/>
            <person name="Ahrendt S."/>
            <person name="Wang J."/>
            <person name="Lipzen A."/>
            <person name="Daum C."/>
            <person name="Barry K."/>
            <person name="Grigoriev I.V."/>
            <person name="Favel A."/>
            <person name="Rosso M.N."/>
            <person name="Martin F."/>
        </authorList>
    </citation>
    <scope>NUCLEOTIDE SEQUENCE [LARGE SCALE GENOMIC DNA]</scope>
    <source>
        <strain evidence="3 4">CIRM-BRFM 2984</strain>
    </source>
</reference>
<dbReference type="Proteomes" id="UP001362999">
    <property type="component" value="Unassembled WGS sequence"/>
</dbReference>
<evidence type="ECO:0000313" key="3">
    <source>
        <dbReference type="EMBL" id="KAK7038631.1"/>
    </source>
</evidence>
<organism evidence="3 4">
    <name type="scientific">Favolaschia claudopus</name>
    <dbReference type="NCBI Taxonomy" id="2862362"/>
    <lineage>
        <taxon>Eukaryota</taxon>
        <taxon>Fungi</taxon>
        <taxon>Dikarya</taxon>
        <taxon>Basidiomycota</taxon>
        <taxon>Agaricomycotina</taxon>
        <taxon>Agaricomycetes</taxon>
        <taxon>Agaricomycetidae</taxon>
        <taxon>Agaricales</taxon>
        <taxon>Marasmiineae</taxon>
        <taxon>Mycenaceae</taxon>
        <taxon>Favolaschia</taxon>
    </lineage>
</organism>
<protein>
    <submittedName>
        <fullName evidence="3">Uncharacterized protein</fullName>
    </submittedName>
</protein>
<name>A0AAW0CIF4_9AGAR</name>
<feature type="region of interest" description="Disordered" evidence="1">
    <location>
        <begin position="47"/>
        <end position="68"/>
    </location>
</feature>
<accession>A0AAW0CIF4</accession>
<evidence type="ECO:0000313" key="4">
    <source>
        <dbReference type="Proteomes" id="UP001362999"/>
    </source>
</evidence>
<feature type="region of interest" description="Disordered" evidence="1">
    <location>
        <begin position="415"/>
        <end position="434"/>
    </location>
</feature>
<keyword evidence="4" id="KW-1185">Reference proteome</keyword>
<dbReference type="AlphaFoldDB" id="A0AAW0CIF4"/>
<evidence type="ECO:0000256" key="1">
    <source>
        <dbReference type="SAM" id="MobiDB-lite"/>
    </source>
</evidence>
<evidence type="ECO:0000256" key="2">
    <source>
        <dbReference type="SAM" id="SignalP"/>
    </source>
</evidence>
<proteinExistence type="predicted"/>
<keyword evidence="2" id="KW-0732">Signal</keyword>
<feature type="chain" id="PRO_5043934193" evidence="2">
    <location>
        <begin position="24"/>
        <end position="499"/>
    </location>
</feature>
<sequence length="499" mass="55515">MRDICCQCNAFLVLSSIIPVVDGYLANELEFGRLVPIEAYQIPAMSHSPWSGGRRSRGEGAESTNMNLDTREFEDGEGEVERVKGVVLGHWENRRLIRKRGSQTKERSSEREQGFIIAPPMVSRSQQHEAPTPRMLGRLPVSSSPPPGISSSCLRSFLSSASRHTRPSLDCTTTTSREAIENQVRASRYTRRKGGRFHNYAMFSGPLDARLEYPPARTHHSFLRLLRVVYNARQRDKQFWPPGPLPPLLTHRAARRERGGVLLDEKVPSSPLGSLEEGIIRDVFVCGHRGASSAPPISLLRPPRLACSASLLPAYHACLVSIGENVQYRGLRHPHLPAHVQSSLESLQSRARSLVVVDAPGTSPTTYGRPIAGGLFVWHNRSIRSENTVGVRLENACHDSWGLVRSCEEALTHLRRQPPHRASRPPPSNAALQRRRRCRLRPGVNHNAIVCGHSPWIFFSITTGCLSPPPERMCPPSPLLILEFWPRICQAALALAVDT</sequence>